<dbReference type="EMBL" id="BARV01009401">
    <property type="protein sequence ID" value="GAI15727.1"/>
    <property type="molecule type" value="Genomic_DNA"/>
</dbReference>
<dbReference type="AlphaFoldDB" id="X1L8S4"/>
<dbReference type="PIRSF" id="PIRSF001549">
    <property type="entry name" value="His-tRNA_synth"/>
    <property type="match status" value="1"/>
</dbReference>
<accession>X1L8S4</accession>
<dbReference type="Gene3D" id="3.30.930.10">
    <property type="entry name" value="Bira Bifunctional Protein, Domain 2"/>
    <property type="match status" value="1"/>
</dbReference>
<sequence>TSTGTLTPGMLSKVYSFLDWDGWSGQRVVLRPDGTIPVARLYIDTMEDTDLAKLFYVANVFIFEPTGKKTRENWQCGAELIGAASTLADVELIALALEVLKKLKIEGIQLKLSHAGLIKALLARLGLGPAEQARLFDRILDGDVAALAKIKPVTPELGKLLTPLLNLKGESSAFLKNLKTLLTQNLPELEPPLDDFINIADLLHSLGCDYQIDLASGRGFEYYTGVIFRLFIGEENIGGGGRYDALIPLIGGRDTPASGFALYLNRLMDLVKPEALAKPLAQKILVRAEPQAIKQGFALAGYLRDAGYVAQLH</sequence>
<dbReference type="GO" id="GO:0006427">
    <property type="term" value="P:histidyl-tRNA aminoacylation"/>
    <property type="evidence" value="ECO:0007669"/>
    <property type="project" value="TreeGrafter"/>
</dbReference>
<dbReference type="GO" id="GO:0000105">
    <property type="term" value="P:L-histidine biosynthetic process"/>
    <property type="evidence" value="ECO:0007669"/>
    <property type="project" value="UniProtKB-KW"/>
</dbReference>
<gene>
    <name evidence="3" type="ORF">S06H3_18553</name>
</gene>
<evidence type="ECO:0000259" key="2">
    <source>
        <dbReference type="Pfam" id="PF13393"/>
    </source>
</evidence>
<feature type="non-terminal residue" evidence="3">
    <location>
        <position position="1"/>
    </location>
</feature>
<name>X1L8S4_9ZZZZ</name>
<feature type="non-terminal residue" evidence="3">
    <location>
        <position position="313"/>
    </location>
</feature>
<dbReference type="PANTHER" id="PTHR43707:SF6">
    <property type="entry name" value="ATP PHOSPHORIBOSYLTRANSFERASE REGULATORY SUBUNIT"/>
    <property type="match status" value="1"/>
</dbReference>
<organism evidence="3">
    <name type="scientific">marine sediment metagenome</name>
    <dbReference type="NCBI Taxonomy" id="412755"/>
    <lineage>
        <taxon>unclassified sequences</taxon>
        <taxon>metagenomes</taxon>
        <taxon>ecological metagenomes</taxon>
    </lineage>
</organism>
<dbReference type="InterPro" id="IPR004516">
    <property type="entry name" value="HisRS/HisZ"/>
</dbReference>
<dbReference type="CDD" id="cd00773">
    <property type="entry name" value="HisRS-like_core"/>
    <property type="match status" value="1"/>
</dbReference>
<dbReference type="GO" id="GO:0005737">
    <property type="term" value="C:cytoplasm"/>
    <property type="evidence" value="ECO:0007669"/>
    <property type="project" value="InterPro"/>
</dbReference>
<dbReference type="SUPFAM" id="SSF55681">
    <property type="entry name" value="Class II aaRS and biotin synthetases"/>
    <property type="match status" value="1"/>
</dbReference>
<feature type="domain" description="Class II Histidinyl-tRNA synthetase (HisRS)-like catalytic core" evidence="2">
    <location>
        <begin position="21"/>
        <end position="267"/>
    </location>
</feature>
<reference evidence="3" key="1">
    <citation type="journal article" date="2014" name="Front. Microbiol.">
        <title>High frequency of phylogenetically diverse reductive dehalogenase-homologous genes in deep subseafloor sedimentary metagenomes.</title>
        <authorList>
            <person name="Kawai M."/>
            <person name="Futagami T."/>
            <person name="Toyoda A."/>
            <person name="Takaki Y."/>
            <person name="Nishi S."/>
            <person name="Hori S."/>
            <person name="Arai W."/>
            <person name="Tsubouchi T."/>
            <person name="Morono Y."/>
            <person name="Uchiyama I."/>
            <person name="Ito T."/>
            <person name="Fujiyama A."/>
            <person name="Inagaki F."/>
            <person name="Takami H."/>
        </authorList>
    </citation>
    <scope>NUCLEOTIDE SEQUENCE</scope>
    <source>
        <strain evidence="3">Expedition CK06-06</strain>
    </source>
</reference>
<evidence type="ECO:0000256" key="1">
    <source>
        <dbReference type="ARBA" id="ARBA00023102"/>
    </source>
</evidence>
<protein>
    <recommendedName>
        <fullName evidence="2">Class II Histidinyl-tRNA synthetase (HisRS)-like catalytic core domain-containing protein</fullName>
    </recommendedName>
</protein>
<keyword evidence="1" id="KW-0028">Amino-acid biosynthesis</keyword>
<dbReference type="GO" id="GO:0004821">
    <property type="term" value="F:histidine-tRNA ligase activity"/>
    <property type="evidence" value="ECO:0007669"/>
    <property type="project" value="TreeGrafter"/>
</dbReference>
<dbReference type="PANTHER" id="PTHR43707">
    <property type="entry name" value="HISTIDYL-TRNA SYNTHETASE"/>
    <property type="match status" value="1"/>
</dbReference>
<evidence type="ECO:0000313" key="3">
    <source>
        <dbReference type="EMBL" id="GAI15727.1"/>
    </source>
</evidence>
<dbReference type="InterPro" id="IPR041715">
    <property type="entry name" value="HisRS-like_core"/>
</dbReference>
<keyword evidence="1" id="KW-0368">Histidine biosynthesis</keyword>
<comment type="caution">
    <text evidence="3">The sequence shown here is derived from an EMBL/GenBank/DDBJ whole genome shotgun (WGS) entry which is preliminary data.</text>
</comment>
<dbReference type="InterPro" id="IPR045864">
    <property type="entry name" value="aa-tRNA-synth_II/BPL/LPL"/>
</dbReference>
<dbReference type="Pfam" id="PF13393">
    <property type="entry name" value="tRNA-synt_His"/>
    <property type="match status" value="1"/>
</dbReference>
<proteinExistence type="predicted"/>